<name>A0ABD5SSW1_9EURY</name>
<comment type="caution">
    <text evidence="2">The sequence shown here is derived from an EMBL/GenBank/DDBJ whole genome shotgun (WGS) entry which is preliminary data.</text>
</comment>
<dbReference type="AlphaFoldDB" id="A0ABD5SSW1"/>
<feature type="domain" description="Carboxymuconolactone decarboxylase-like" evidence="1">
    <location>
        <begin position="49"/>
        <end position="97"/>
    </location>
</feature>
<evidence type="ECO:0000313" key="3">
    <source>
        <dbReference type="Proteomes" id="UP001596383"/>
    </source>
</evidence>
<dbReference type="GO" id="GO:0004601">
    <property type="term" value="F:peroxidase activity"/>
    <property type="evidence" value="ECO:0007669"/>
    <property type="project" value="UniProtKB-KW"/>
</dbReference>
<dbReference type="InterPro" id="IPR010195">
    <property type="entry name" value="Uncharacterised_peroxidase-rel"/>
</dbReference>
<accession>A0ABD5SSW1</accession>
<keyword evidence="2" id="KW-0560">Oxidoreductase</keyword>
<dbReference type="InterPro" id="IPR004675">
    <property type="entry name" value="AhpD_core"/>
</dbReference>
<dbReference type="Gene3D" id="1.20.1290.10">
    <property type="entry name" value="AhpD-like"/>
    <property type="match status" value="1"/>
</dbReference>
<keyword evidence="2" id="KW-0575">Peroxidase</keyword>
<dbReference type="EMBL" id="JBHSWV010000301">
    <property type="protein sequence ID" value="MFC6766896.1"/>
    <property type="molecule type" value="Genomic_DNA"/>
</dbReference>
<dbReference type="InterPro" id="IPR003779">
    <property type="entry name" value="CMD-like"/>
</dbReference>
<proteinExistence type="predicted"/>
<dbReference type="Gene3D" id="1.20.5.810">
    <property type="entry name" value="AhpD-like"/>
    <property type="match status" value="1"/>
</dbReference>
<dbReference type="SUPFAM" id="SSF69118">
    <property type="entry name" value="AhpD-like"/>
    <property type="match status" value="1"/>
</dbReference>
<dbReference type="NCBIfam" id="TIGR01926">
    <property type="entry name" value="peroxid_rel"/>
    <property type="match status" value="1"/>
</dbReference>
<sequence length="197" mass="22624">MADDIEAMTRFPVPDVEDLPEDLQERIESETERAGFTPNVFLALGYRPQQARAFVDYHDALLEETELEREEIELLIVAVSGVNDCLYCIVAHGALLRIYAEAPRLAEQIASNHRTAEINERHRTMLDFAVKLTEDPSAVSENDIERLEDHGFSRKAVWDIGNVVSFYNLSNRMAHLADMRPNDEFYQLGRDQTRKEE</sequence>
<evidence type="ECO:0000259" key="1">
    <source>
        <dbReference type="Pfam" id="PF02627"/>
    </source>
</evidence>
<protein>
    <submittedName>
        <fullName evidence="2">Peroxidase-related enzyme</fullName>
    </submittedName>
</protein>
<dbReference type="PANTHER" id="PTHR35446:SF2">
    <property type="entry name" value="CARBOXYMUCONOLACTONE DECARBOXYLASE-LIKE DOMAIN-CONTAINING PROTEIN"/>
    <property type="match status" value="1"/>
</dbReference>
<reference evidence="2 3" key="1">
    <citation type="journal article" date="2019" name="Int. J. Syst. Evol. Microbiol.">
        <title>The Global Catalogue of Microorganisms (GCM) 10K type strain sequencing project: providing services to taxonomists for standard genome sequencing and annotation.</title>
        <authorList>
            <consortium name="The Broad Institute Genomics Platform"/>
            <consortium name="The Broad Institute Genome Sequencing Center for Infectious Disease"/>
            <person name="Wu L."/>
            <person name="Ma J."/>
        </authorList>
    </citation>
    <scope>NUCLEOTIDE SEQUENCE [LARGE SCALE GENOMIC DNA]</scope>
    <source>
        <strain evidence="2 3">LMG 29247</strain>
    </source>
</reference>
<dbReference type="PANTHER" id="PTHR35446">
    <property type="entry name" value="SI:CH211-175M2.5"/>
    <property type="match status" value="1"/>
</dbReference>
<gene>
    <name evidence="2" type="ORF">ACFQE6_18515</name>
</gene>
<dbReference type="Proteomes" id="UP001596383">
    <property type="component" value="Unassembled WGS sequence"/>
</dbReference>
<dbReference type="NCBIfam" id="TIGR00778">
    <property type="entry name" value="ahpD_dom"/>
    <property type="match status" value="1"/>
</dbReference>
<organism evidence="2 3">
    <name type="scientific">Natrinema soli</name>
    <dbReference type="NCBI Taxonomy" id="1930624"/>
    <lineage>
        <taxon>Archaea</taxon>
        <taxon>Methanobacteriati</taxon>
        <taxon>Methanobacteriota</taxon>
        <taxon>Stenosarchaea group</taxon>
        <taxon>Halobacteria</taxon>
        <taxon>Halobacteriales</taxon>
        <taxon>Natrialbaceae</taxon>
        <taxon>Natrinema</taxon>
    </lineage>
</organism>
<keyword evidence="3" id="KW-1185">Reference proteome</keyword>
<dbReference type="Pfam" id="PF02627">
    <property type="entry name" value="CMD"/>
    <property type="match status" value="1"/>
</dbReference>
<dbReference type="InterPro" id="IPR029032">
    <property type="entry name" value="AhpD-like"/>
</dbReference>
<dbReference type="RefSeq" id="WP_273739840.1">
    <property type="nucleotide sequence ID" value="NZ_JAQIVI010000301.1"/>
</dbReference>
<evidence type="ECO:0000313" key="2">
    <source>
        <dbReference type="EMBL" id="MFC6766896.1"/>
    </source>
</evidence>